<dbReference type="InterPro" id="IPR049516">
    <property type="entry name" value="FAD-depend_C"/>
</dbReference>
<accession>A0ABS5PSN1</accession>
<feature type="domain" description="FAD-dependent protein C-terminal" evidence="1">
    <location>
        <begin position="445"/>
        <end position="503"/>
    </location>
</feature>
<dbReference type="PRINTS" id="PR00368">
    <property type="entry name" value="FADPNR"/>
</dbReference>
<reference evidence="2 3" key="1">
    <citation type="submission" date="2021-05" db="EMBL/GenBank/DDBJ databases">
        <title>Fusibacter ferrireducens sp. nov., an anaerobic, sulfur- and Fe-reducing bacterium isolated from the mangrove sediment.</title>
        <authorList>
            <person name="Qiu D."/>
        </authorList>
    </citation>
    <scope>NUCLEOTIDE SEQUENCE [LARGE SCALE GENOMIC DNA]</scope>
    <source>
        <strain evidence="2 3">DSM 12116</strain>
    </source>
</reference>
<dbReference type="PANTHER" id="PTHR42842:SF3">
    <property type="entry name" value="FAD_NAD(P)-BINDING OXIDOREDUCTASE FAMILY PROTEIN"/>
    <property type="match status" value="1"/>
</dbReference>
<gene>
    <name evidence="2" type="ORF">KHM83_15920</name>
</gene>
<keyword evidence="3" id="KW-1185">Reference proteome</keyword>
<proteinExistence type="predicted"/>
<organism evidence="2 3">
    <name type="scientific">Fusibacter paucivorans</name>
    <dbReference type="NCBI Taxonomy" id="76009"/>
    <lineage>
        <taxon>Bacteria</taxon>
        <taxon>Bacillati</taxon>
        <taxon>Bacillota</taxon>
        <taxon>Clostridia</taxon>
        <taxon>Eubacteriales</taxon>
        <taxon>Eubacteriales Family XII. Incertae Sedis</taxon>
        <taxon>Fusibacter</taxon>
    </lineage>
</organism>
<evidence type="ECO:0000313" key="2">
    <source>
        <dbReference type="EMBL" id="MBS7528175.1"/>
    </source>
</evidence>
<dbReference type="PIRSF" id="PIRSF038984">
    <property type="entry name" value="FAD_binding_protein"/>
    <property type="match status" value="1"/>
</dbReference>
<protein>
    <submittedName>
        <fullName evidence="2">NAD(P)/FAD-dependent oxidoreductase</fullName>
    </submittedName>
</protein>
<dbReference type="InterPro" id="IPR028348">
    <property type="entry name" value="FAD-binding_protein"/>
</dbReference>
<feature type="domain" description="FAD-dependent protein C-terminal" evidence="1">
    <location>
        <begin position="287"/>
        <end position="436"/>
    </location>
</feature>
<dbReference type="Gene3D" id="3.50.50.60">
    <property type="entry name" value="FAD/NAD(P)-binding domain"/>
    <property type="match status" value="2"/>
</dbReference>
<dbReference type="Proteomes" id="UP000746471">
    <property type="component" value="Unassembled WGS sequence"/>
</dbReference>
<dbReference type="EMBL" id="JAHBCL010000033">
    <property type="protein sequence ID" value="MBS7528175.1"/>
    <property type="molecule type" value="Genomic_DNA"/>
</dbReference>
<evidence type="ECO:0000313" key="3">
    <source>
        <dbReference type="Proteomes" id="UP000746471"/>
    </source>
</evidence>
<dbReference type="PRINTS" id="PR00411">
    <property type="entry name" value="PNDRDTASEI"/>
</dbReference>
<evidence type="ECO:0000259" key="1">
    <source>
        <dbReference type="Pfam" id="PF21688"/>
    </source>
</evidence>
<name>A0ABS5PSN1_9FIRM</name>
<dbReference type="SUPFAM" id="SSF51905">
    <property type="entry name" value="FAD/NAD(P)-binding domain"/>
    <property type="match status" value="1"/>
</dbReference>
<dbReference type="Gene3D" id="3.30.70.2700">
    <property type="match status" value="1"/>
</dbReference>
<dbReference type="PANTHER" id="PTHR42842">
    <property type="entry name" value="FAD/NAD(P)-BINDING OXIDOREDUCTASE"/>
    <property type="match status" value="1"/>
</dbReference>
<dbReference type="RefSeq" id="WP_213238036.1">
    <property type="nucleotide sequence ID" value="NZ_JAHBCL010000033.1"/>
</dbReference>
<sequence>MIRVTEIKFKVDEMATDAKWRSKIAQKLGIPTDAVKAYYIRRESIDARKGVVYTYSLDVETTMEAKLLRKGFKESPPPYEATLINRFREKLQNQKDKKLLSERPIVVGFGPAGMFAALTLAEAGLNPIVLEMGEAVDERTKTVEHFWQTGELNETSNVQFGEGGAGTFSDGKLTTRVKDERIQYVIETFIAAGAPEVIRYKQKPHIGTDYLKCVVKHIRNSIIALGGEVRFQSEVAEILLEDATVSGVKLANGDIVKGSAVIIATGHSARKLFYQLYRQGVAMSAKPFAVGVRIEHPQRMIDHIQYGDSVLAAKLGAAEYKLTHTTSGGRSVYSFCMCPGGEVVASASEAGHLVVNGMSQYARALSNSNSALLVNVTPDDFPSEHPLAGIEFQRQIEAKAFRADAQYAAPCCRLEDFLEGCDTERVASKQAVEARLVQKRFTNLTDFEMLEPTYRPKTVKNDFSDILPIPVLEALKEAIPVFGRKIPGFDHPMAIITGVETRSSSPVRIHRDPVTLVSVAYRDLYPCGEGAGYAGGITSSAIDGIKVAESILLKCLNH</sequence>
<comment type="caution">
    <text evidence="2">The sequence shown here is derived from an EMBL/GenBank/DDBJ whole genome shotgun (WGS) entry which is preliminary data.</text>
</comment>
<dbReference type="InterPro" id="IPR036188">
    <property type="entry name" value="FAD/NAD-bd_sf"/>
</dbReference>
<dbReference type="Pfam" id="PF21688">
    <property type="entry name" value="FAD-depend_C"/>
    <property type="match status" value="2"/>
</dbReference>